<sequence>MKTNNKILHAFFLLTIVAGCGPDNKPDSEKSAEEIKEDKSEWKYATLPISHQKWDELLQAHVNDEGRVDYKGMAKDEAKLDEYLALLSNTPIVKDEWTEDQQMAYWINAYNAYTVKLILNHYPVKSIKDIGPDFQVTFVNTPWDIKFFEIGDKKYDLNKIEQGTLRKRFKDDPRFHFALVCAAKSCPNLRQEAYVPEILDQQLRDQGKHFINNPAKNKITDANNAKLSPYFDWYKKDFKRGDDTVVDWVNEYSDIKLNKDANIAYMDYDWSLNEQE</sequence>
<dbReference type="RefSeq" id="WP_189564592.1">
    <property type="nucleotide sequence ID" value="NZ_BMXF01000002.1"/>
</dbReference>
<name>A0A8J3D6S9_9BACT</name>
<comment type="caution">
    <text evidence="2">The sequence shown here is derived from an EMBL/GenBank/DDBJ whole genome shotgun (WGS) entry which is preliminary data.</text>
</comment>
<gene>
    <name evidence="2" type="ORF">GCM10007390_23070</name>
</gene>
<evidence type="ECO:0000313" key="3">
    <source>
        <dbReference type="Proteomes" id="UP000598271"/>
    </source>
</evidence>
<keyword evidence="3" id="KW-1185">Reference proteome</keyword>
<feature type="domain" description="DUF547" evidence="1">
    <location>
        <begin position="95"/>
        <end position="211"/>
    </location>
</feature>
<dbReference type="AlphaFoldDB" id="A0A8J3D6S9"/>
<reference evidence="2 3" key="1">
    <citation type="journal article" date="2014" name="Int. J. Syst. Evol. Microbiol.">
        <title>Complete genome sequence of Corynebacterium casei LMG S-19264T (=DSM 44701T), isolated from a smear-ripened cheese.</title>
        <authorList>
            <consortium name="US DOE Joint Genome Institute (JGI-PGF)"/>
            <person name="Walter F."/>
            <person name="Albersmeier A."/>
            <person name="Kalinowski J."/>
            <person name="Ruckert C."/>
        </authorList>
    </citation>
    <scope>NUCLEOTIDE SEQUENCE [LARGE SCALE GENOMIC DNA]</scope>
    <source>
        <strain evidence="2 3">KCTC 12866</strain>
    </source>
</reference>
<evidence type="ECO:0000313" key="2">
    <source>
        <dbReference type="EMBL" id="GHB68963.1"/>
    </source>
</evidence>
<organism evidence="2 3">
    <name type="scientific">Persicitalea jodogahamensis</name>
    <dbReference type="NCBI Taxonomy" id="402147"/>
    <lineage>
        <taxon>Bacteria</taxon>
        <taxon>Pseudomonadati</taxon>
        <taxon>Bacteroidota</taxon>
        <taxon>Cytophagia</taxon>
        <taxon>Cytophagales</taxon>
        <taxon>Spirosomataceae</taxon>
        <taxon>Persicitalea</taxon>
    </lineage>
</organism>
<accession>A0A8J3D6S9</accession>
<dbReference type="PROSITE" id="PS51257">
    <property type="entry name" value="PROKAR_LIPOPROTEIN"/>
    <property type="match status" value="1"/>
</dbReference>
<dbReference type="InterPro" id="IPR006869">
    <property type="entry name" value="DUF547"/>
</dbReference>
<protein>
    <recommendedName>
        <fullName evidence="1">DUF547 domain-containing protein</fullName>
    </recommendedName>
</protein>
<dbReference type="PANTHER" id="PTHR46361:SF3">
    <property type="entry name" value="ELECTRON CARRIER_ PROTEIN DISULFIDE OXIDOREDUCTASE"/>
    <property type="match status" value="1"/>
</dbReference>
<dbReference type="EMBL" id="BMXF01000002">
    <property type="protein sequence ID" value="GHB68963.1"/>
    <property type="molecule type" value="Genomic_DNA"/>
</dbReference>
<evidence type="ECO:0000259" key="1">
    <source>
        <dbReference type="Pfam" id="PF04784"/>
    </source>
</evidence>
<dbReference type="Pfam" id="PF04784">
    <property type="entry name" value="DUF547"/>
    <property type="match status" value="1"/>
</dbReference>
<dbReference type="Proteomes" id="UP000598271">
    <property type="component" value="Unassembled WGS sequence"/>
</dbReference>
<dbReference type="PANTHER" id="PTHR46361">
    <property type="entry name" value="ELECTRON CARRIER/ PROTEIN DISULFIDE OXIDOREDUCTASE"/>
    <property type="match status" value="1"/>
</dbReference>
<proteinExistence type="predicted"/>